<protein>
    <recommendedName>
        <fullName evidence="7">Methylated-DNA-[protein]-cysteine S-methyltransferase DNA binding domain-containing protein</fullName>
    </recommendedName>
</protein>
<dbReference type="PANTHER" id="PTHR28511:SF1">
    <property type="entry name" value="ENDONUCLEASE V"/>
    <property type="match status" value="1"/>
</dbReference>
<dbReference type="Gene3D" id="3.30.2170.10">
    <property type="entry name" value="archaeoglobus fulgidus dsm 4304 superfamily"/>
    <property type="match status" value="1"/>
</dbReference>
<dbReference type="InterPro" id="IPR036217">
    <property type="entry name" value="MethylDNA_cys_MeTrfase_DNAb"/>
</dbReference>
<dbReference type="GO" id="GO:0003727">
    <property type="term" value="F:single-stranded RNA binding"/>
    <property type="evidence" value="ECO:0007669"/>
    <property type="project" value="TreeGrafter"/>
</dbReference>
<dbReference type="CDD" id="cd06559">
    <property type="entry name" value="Endonuclease_V"/>
    <property type="match status" value="1"/>
</dbReference>
<proteinExistence type="predicted"/>
<dbReference type="InterPro" id="IPR007581">
    <property type="entry name" value="Endonuclease-V"/>
</dbReference>
<dbReference type="GO" id="GO:0016891">
    <property type="term" value="F:RNA endonuclease activity producing 5'-phosphomonoesters, hydrolytic mechanism"/>
    <property type="evidence" value="ECO:0007669"/>
    <property type="project" value="TreeGrafter"/>
</dbReference>
<keyword evidence="2" id="KW-0963">Cytoplasm</keyword>
<dbReference type="AlphaFoldDB" id="A0A2S8FFI9"/>
<feature type="domain" description="Methylated-DNA-[protein]-cysteine S-methyltransferase DNA binding" evidence="7">
    <location>
        <begin position="26"/>
        <end position="99"/>
    </location>
</feature>
<keyword evidence="3" id="KW-0540">Nuclease</keyword>
<evidence type="ECO:0000256" key="5">
    <source>
        <dbReference type="ARBA" id="ARBA00022763"/>
    </source>
</evidence>
<dbReference type="EMBL" id="PUHY01000013">
    <property type="protein sequence ID" value="PQO30935.1"/>
    <property type="molecule type" value="Genomic_DNA"/>
</dbReference>
<keyword evidence="4" id="KW-0255">Endonuclease</keyword>
<name>A0A2S8FFI9_9BACT</name>
<dbReference type="OrthoDB" id="9790916at2"/>
<dbReference type="GO" id="GO:0005737">
    <property type="term" value="C:cytoplasm"/>
    <property type="evidence" value="ECO:0007669"/>
    <property type="project" value="UniProtKB-SubCell"/>
</dbReference>
<reference evidence="8 9" key="1">
    <citation type="submission" date="2018-02" db="EMBL/GenBank/DDBJ databases">
        <title>Comparative genomes isolates from brazilian mangrove.</title>
        <authorList>
            <person name="Araujo J.E."/>
            <person name="Taketani R.G."/>
            <person name="Silva M.C.P."/>
            <person name="Loureco M.V."/>
            <person name="Andreote F.D."/>
        </authorList>
    </citation>
    <scope>NUCLEOTIDE SEQUENCE [LARGE SCALE GENOMIC DNA]</scope>
    <source>
        <strain evidence="8 9">Hex-1 MGV</strain>
    </source>
</reference>
<evidence type="ECO:0000256" key="3">
    <source>
        <dbReference type="ARBA" id="ARBA00022722"/>
    </source>
</evidence>
<dbReference type="Pfam" id="PF04493">
    <property type="entry name" value="Endonuclease_5"/>
    <property type="match status" value="1"/>
</dbReference>
<dbReference type="Gene3D" id="1.10.10.10">
    <property type="entry name" value="Winged helix-like DNA-binding domain superfamily/Winged helix DNA-binding domain"/>
    <property type="match status" value="1"/>
</dbReference>
<keyword evidence="5" id="KW-0227">DNA damage</keyword>
<gene>
    <name evidence="8" type="ORF">C5Y83_22285</name>
</gene>
<evidence type="ECO:0000313" key="8">
    <source>
        <dbReference type="EMBL" id="PQO30935.1"/>
    </source>
</evidence>
<comment type="caution">
    <text evidence="8">The sequence shown here is derived from an EMBL/GenBank/DDBJ whole genome shotgun (WGS) entry which is preliminary data.</text>
</comment>
<dbReference type="InterPro" id="IPR036388">
    <property type="entry name" value="WH-like_DNA-bd_sf"/>
</dbReference>
<dbReference type="SUPFAM" id="SSF46767">
    <property type="entry name" value="Methylated DNA-protein cysteine methyltransferase, C-terminal domain"/>
    <property type="match status" value="1"/>
</dbReference>
<comment type="subcellular location">
    <subcellularLocation>
        <location evidence="1">Cytoplasm</location>
    </subcellularLocation>
</comment>
<dbReference type="InterPro" id="IPR014048">
    <property type="entry name" value="MethylDNA_cys_MeTrfase_DNA-bd"/>
</dbReference>
<evidence type="ECO:0000256" key="1">
    <source>
        <dbReference type="ARBA" id="ARBA00004496"/>
    </source>
</evidence>
<evidence type="ECO:0000256" key="2">
    <source>
        <dbReference type="ARBA" id="ARBA00022490"/>
    </source>
</evidence>
<accession>A0A2S8FFI9</accession>
<dbReference type="Pfam" id="PF01035">
    <property type="entry name" value="DNA_binding_1"/>
    <property type="match status" value="1"/>
</dbReference>
<sequence>MAIPDLRTVADSLRQRIPDLPADLARLVRSIPSGQVVTYGDLAKELGDTVASRWVATYLLQPEGPLADFSHRVVRSTGEVGLFHNGNVTEKAQLLLGEGTLVQNGRVDLNRFRWQLPAGIKPLVSLKSWQKDFPLPDEKRFQLDRLQSIGGLDVSYKEDTAVAVCSCFGSDGKQLKQHFVQTMPVNFPYISGYLAFRELPVYLELLVQMQANDQLPDVLLVDGNGKLHPRRMGIATMLGALVGIPTIGIAKNQLCGTILCEHLNVGQWEPIVASKNDADNVLGYTILPHAKTKNPLYVSVGFGVLEEAMQSIVDRCFAGHRSPEPIYHADRESRRIASTL</sequence>
<dbReference type="GO" id="GO:0006281">
    <property type="term" value="P:DNA repair"/>
    <property type="evidence" value="ECO:0007669"/>
    <property type="project" value="InterPro"/>
</dbReference>
<evidence type="ECO:0000313" key="9">
    <source>
        <dbReference type="Proteomes" id="UP000238322"/>
    </source>
</evidence>
<organism evidence="8 9">
    <name type="scientific">Blastopirellula marina</name>
    <dbReference type="NCBI Taxonomy" id="124"/>
    <lineage>
        <taxon>Bacteria</taxon>
        <taxon>Pseudomonadati</taxon>
        <taxon>Planctomycetota</taxon>
        <taxon>Planctomycetia</taxon>
        <taxon>Pirellulales</taxon>
        <taxon>Pirellulaceae</taxon>
        <taxon>Blastopirellula</taxon>
    </lineage>
</organism>
<dbReference type="RefSeq" id="WP_105332010.1">
    <property type="nucleotide sequence ID" value="NZ_PUHY01000013.1"/>
</dbReference>
<dbReference type="PANTHER" id="PTHR28511">
    <property type="entry name" value="ENDONUCLEASE V"/>
    <property type="match status" value="1"/>
</dbReference>
<evidence type="ECO:0000256" key="6">
    <source>
        <dbReference type="ARBA" id="ARBA00022801"/>
    </source>
</evidence>
<keyword evidence="6" id="KW-0378">Hydrolase</keyword>
<evidence type="ECO:0000259" key="7">
    <source>
        <dbReference type="Pfam" id="PF01035"/>
    </source>
</evidence>
<evidence type="ECO:0000256" key="4">
    <source>
        <dbReference type="ARBA" id="ARBA00022759"/>
    </source>
</evidence>
<dbReference type="Proteomes" id="UP000238322">
    <property type="component" value="Unassembled WGS sequence"/>
</dbReference>